<protein>
    <submittedName>
        <fullName evidence="2">Uncharacterized protein</fullName>
    </submittedName>
</protein>
<name>A0A6V7RNF8_9BACL</name>
<evidence type="ECO:0000256" key="1">
    <source>
        <dbReference type="SAM" id="Phobius"/>
    </source>
</evidence>
<accession>A0A6V7RNF8</accession>
<feature type="transmembrane region" description="Helical" evidence="1">
    <location>
        <begin position="16"/>
        <end position="33"/>
    </location>
</feature>
<reference evidence="2 3" key="1">
    <citation type="submission" date="2020-07" db="EMBL/GenBank/DDBJ databases">
        <authorList>
            <person name="Criscuolo A."/>
        </authorList>
    </citation>
    <scope>NUCLEOTIDE SEQUENCE [LARGE SCALE GENOMIC DNA]</scope>
    <source>
        <strain evidence="2">CIP107946</strain>
    </source>
</reference>
<dbReference type="EMBL" id="CAJEWB010000014">
    <property type="protein sequence ID" value="CAD2079732.1"/>
    <property type="molecule type" value="Genomic_DNA"/>
</dbReference>
<evidence type="ECO:0000313" key="2">
    <source>
        <dbReference type="EMBL" id="CAD2079732.1"/>
    </source>
</evidence>
<comment type="caution">
    <text evidence="2">The sequence shown here is derived from an EMBL/GenBank/DDBJ whole genome shotgun (WGS) entry which is preliminary data.</text>
</comment>
<gene>
    <name evidence="2" type="ORF">JEOPIN946_01609</name>
</gene>
<dbReference type="Proteomes" id="UP000588186">
    <property type="component" value="Unassembled WGS sequence"/>
</dbReference>
<proteinExistence type="predicted"/>
<keyword evidence="1" id="KW-0812">Transmembrane</keyword>
<evidence type="ECO:0000313" key="3">
    <source>
        <dbReference type="Proteomes" id="UP000588186"/>
    </source>
</evidence>
<dbReference type="RefSeq" id="WP_186078424.1">
    <property type="nucleotide sequence ID" value="NZ_CAJEWB010000014.1"/>
</dbReference>
<organism evidence="2 3">
    <name type="scientific">Phocicoccus pinnipedialis</name>
    <dbReference type="NCBI Taxonomy" id="110845"/>
    <lineage>
        <taxon>Bacteria</taxon>
        <taxon>Bacillati</taxon>
        <taxon>Bacillota</taxon>
        <taxon>Bacilli</taxon>
        <taxon>Bacillales</taxon>
        <taxon>Salinicoccaceae</taxon>
        <taxon>Phocicoccus</taxon>
    </lineage>
</organism>
<dbReference type="AlphaFoldDB" id="A0A6V7RNF8"/>
<keyword evidence="1" id="KW-0472">Membrane</keyword>
<keyword evidence="3" id="KW-1185">Reference proteome</keyword>
<keyword evidence="1" id="KW-1133">Transmembrane helix</keyword>
<sequence>MNQLLNNSFIDFIKEFSPLITIIIFILGIIFFFKRSKYYEVEYKFYKNTKYEELFEKYAIAHYIELDKNVDTFFVIGFPKYEIKNLKLYEYSSNKESVLSNKPKYELKESYTTVYPDQYIVVRTHDAEGIPPYKLKFRVNSDIIEIKFLYNGIYGTRNKNNIKAKRTFSSLLFYIIK</sequence>